<gene>
    <name evidence="3" type="primary">LOC105268495</name>
</gene>
<dbReference type="PROSITE" id="PS51257">
    <property type="entry name" value="PROKAR_LIPOPROTEIN"/>
    <property type="match status" value="1"/>
</dbReference>
<dbReference type="AlphaFoldDB" id="A0A9R1U452"/>
<proteinExistence type="predicted"/>
<evidence type="ECO:0000313" key="3">
    <source>
        <dbReference type="RefSeq" id="XP_011306402.1"/>
    </source>
</evidence>
<dbReference type="GeneID" id="105268495"/>
<keyword evidence="1" id="KW-0732">Signal</keyword>
<name>A0A9R1U452_9HYME</name>
<dbReference type="Gene3D" id="3.15.10.30">
    <property type="entry name" value="Haemolymph juvenile hormone binding protein"/>
    <property type="match status" value="1"/>
</dbReference>
<dbReference type="PANTHER" id="PTHR11008:SF9">
    <property type="entry name" value="PROTEIN TAKEOUT-LIKE PROTEIN"/>
    <property type="match status" value="1"/>
</dbReference>
<dbReference type="InterPro" id="IPR038606">
    <property type="entry name" value="To_sf"/>
</dbReference>
<dbReference type="OrthoDB" id="6380971at2759"/>
<keyword evidence="2" id="KW-1185">Reference proteome</keyword>
<dbReference type="KEGG" id="fas:105268495"/>
<dbReference type="PANTHER" id="PTHR11008">
    <property type="entry name" value="PROTEIN TAKEOUT-LIKE PROTEIN"/>
    <property type="match status" value="1"/>
</dbReference>
<dbReference type="RefSeq" id="XP_011306402.1">
    <property type="nucleotide sequence ID" value="XM_011308100.1"/>
</dbReference>
<protein>
    <submittedName>
        <fullName evidence="3">Uncharacterized protein isoform X1</fullName>
    </submittedName>
</protein>
<feature type="chain" id="PRO_5040432870" evidence="1">
    <location>
        <begin position="29"/>
        <end position="335"/>
    </location>
</feature>
<sequence>MRFPVFGRRTVQFLMPVLIGSCVSMASSGQPASGQRVGPSLIIDGINNVANSASNFLNGVVQRQKEILHHVADSATDYVANAVERPRSLIMNTALMTSNYIDSAASIGLDFKLRRLLEKFRTRMTHGFAEFGIPILEPLQLDGVYYETHNPEIGELKLLLDNLTISGVSSFVVDRARLSLIGPSIAMNLTFPKLYLEGDYKLGGVLGDMFKIHGAGPVTSAITDLKIYFATVLGYSRGMYLKSFDMDFDIGHIEMYLGNLMGDEKIGKVMNEVIQDVLPQALEIMKPDIVPRIQDFIASRVNNTIYHLTMRDVLSFLIGESEVRKYPHLLHPRSK</sequence>
<feature type="signal peptide" evidence="1">
    <location>
        <begin position="1"/>
        <end position="28"/>
    </location>
</feature>
<accession>A0A9R1U452</accession>
<reference evidence="3" key="1">
    <citation type="submission" date="2025-08" db="UniProtKB">
        <authorList>
            <consortium name="RefSeq"/>
        </authorList>
    </citation>
    <scope>IDENTIFICATION</scope>
    <source>
        <strain evidence="3">USDA-PBARC FA_bdor</strain>
        <tissue evidence="3">Whole organism</tissue>
    </source>
</reference>
<evidence type="ECO:0000256" key="1">
    <source>
        <dbReference type="SAM" id="SignalP"/>
    </source>
</evidence>
<evidence type="ECO:0000313" key="2">
    <source>
        <dbReference type="Proteomes" id="UP000694866"/>
    </source>
</evidence>
<dbReference type="InterPro" id="IPR010562">
    <property type="entry name" value="Haemolymph_juvenile_hormone-bd"/>
</dbReference>
<dbReference type="SMART" id="SM00700">
    <property type="entry name" value="JHBP"/>
    <property type="match status" value="1"/>
</dbReference>
<dbReference type="Proteomes" id="UP000694866">
    <property type="component" value="Unplaced"/>
</dbReference>
<dbReference type="Pfam" id="PF06585">
    <property type="entry name" value="JHBP"/>
    <property type="match status" value="1"/>
</dbReference>
<organism evidence="2 3">
    <name type="scientific">Fopius arisanus</name>
    <dbReference type="NCBI Taxonomy" id="64838"/>
    <lineage>
        <taxon>Eukaryota</taxon>
        <taxon>Metazoa</taxon>
        <taxon>Ecdysozoa</taxon>
        <taxon>Arthropoda</taxon>
        <taxon>Hexapoda</taxon>
        <taxon>Insecta</taxon>
        <taxon>Pterygota</taxon>
        <taxon>Neoptera</taxon>
        <taxon>Endopterygota</taxon>
        <taxon>Hymenoptera</taxon>
        <taxon>Apocrita</taxon>
        <taxon>Ichneumonoidea</taxon>
        <taxon>Braconidae</taxon>
        <taxon>Opiinae</taxon>
        <taxon>Fopius</taxon>
    </lineage>
</organism>